<dbReference type="EMBL" id="FPAS01000007">
    <property type="protein sequence ID" value="SFT90499.1"/>
    <property type="molecule type" value="Genomic_DNA"/>
</dbReference>
<dbReference type="Proteomes" id="UP000236454">
    <property type="component" value="Unassembled WGS sequence"/>
</dbReference>
<feature type="non-terminal residue" evidence="1">
    <location>
        <position position="1"/>
    </location>
</feature>
<accession>A0A1I7BTN2</accession>
<dbReference type="InterPro" id="IPR026341">
    <property type="entry name" value="T9SS_type_B"/>
</dbReference>
<sequence length="116" mass="13452">MLIATSDIGCVDTIVKMVTVEPEVIMYAPNTFTPDGDEYNNSWRVFVEGIDVYSVELTIYNRWGEVIWKSFDLEQQWDGTYNGKQVPTGVYTWTFKARNKQDDAKFTKTGYVQVMR</sequence>
<gene>
    <name evidence="1" type="ORF">SAMN05216474_3059</name>
</gene>
<evidence type="ECO:0000313" key="2">
    <source>
        <dbReference type="Proteomes" id="UP000236454"/>
    </source>
</evidence>
<name>A0A1I7BTN2_9FLAO</name>
<keyword evidence="2" id="KW-1185">Reference proteome</keyword>
<dbReference type="Pfam" id="PF13585">
    <property type="entry name" value="CHU_C"/>
    <property type="match status" value="1"/>
</dbReference>
<dbReference type="RefSeq" id="WP_090253035.1">
    <property type="nucleotide sequence ID" value="NZ_FPAS01000007.1"/>
</dbReference>
<dbReference type="OrthoDB" id="9765926at2"/>
<dbReference type="NCBIfam" id="TIGR04131">
    <property type="entry name" value="Bac_Flav_CTERM"/>
    <property type="match status" value="1"/>
</dbReference>
<reference evidence="1 2" key="1">
    <citation type="submission" date="2016-10" db="EMBL/GenBank/DDBJ databases">
        <authorList>
            <person name="de Groot N.N."/>
        </authorList>
    </citation>
    <scope>NUCLEOTIDE SEQUENCE [LARGE SCALE GENOMIC DNA]</scope>
    <source>
        <strain evidence="1 2">CGMCC 1.7005</strain>
    </source>
</reference>
<proteinExistence type="predicted"/>
<dbReference type="STRING" id="477690.SAMN05216474_3059"/>
<organism evidence="1 2">
    <name type="scientific">Lishizhenia tianjinensis</name>
    <dbReference type="NCBI Taxonomy" id="477690"/>
    <lineage>
        <taxon>Bacteria</taxon>
        <taxon>Pseudomonadati</taxon>
        <taxon>Bacteroidota</taxon>
        <taxon>Flavobacteriia</taxon>
        <taxon>Flavobacteriales</taxon>
        <taxon>Crocinitomicaceae</taxon>
        <taxon>Lishizhenia</taxon>
    </lineage>
</organism>
<dbReference type="AlphaFoldDB" id="A0A1I7BTN2"/>
<evidence type="ECO:0000313" key="1">
    <source>
        <dbReference type="EMBL" id="SFT90499.1"/>
    </source>
</evidence>
<protein>
    <submittedName>
        <fullName evidence="1">Gliding motility-associated C-terminal domain-containing protein</fullName>
    </submittedName>
</protein>